<dbReference type="AlphaFoldDB" id="A0AAQ3T2Z9"/>
<feature type="region of interest" description="Disordered" evidence="3">
    <location>
        <begin position="115"/>
        <end position="144"/>
    </location>
</feature>
<feature type="chain" id="PRO_5044712190" evidence="4">
    <location>
        <begin position="23"/>
        <end position="1252"/>
    </location>
</feature>
<evidence type="ECO:0000256" key="1">
    <source>
        <dbReference type="ARBA" id="ARBA00008201"/>
    </source>
</evidence>
<dbReference type="Pfam" id="PF16488">
    <property type="entry name" value="ArgoL2"/>
    <property type="match status" value="1"/>
</dbReference>
<feature type="signal peptide" evidence="4">
    <location>
        <begin position="1"/>
        <end position="22"/>
    </location>
</feature>
<feature type="domain" description="Piwi" evidence="6">
    <location>
        <begin position="668"/>
        <end position="974"/>
    </location>
</feature>
<dbReference type="PROSITE" id="PS50821">
    <property type="entry name" value="PAZ"/>
    <property type="match status" value="1"/>
</dbReference>
<dbReference type="InterPro" id="IPR003100">
    <property type="entry name" value="PAZ_dom"/>
</dbReference>
<dbReference type="InterPro" id="IPR045246">
    <property type="entry name" value="Piwi_ago-like"/>
</dbReference>
<dbReference type="SMART" id="SM00949">
    <property type="entry name" value="PAZ"/>
    <property type="match status" value="1"/>
</dbReference>
<dbReference type="PROSITE" id="PS50822">
    <property type="entry name" value="PIWI"/>
    <property type="match status" value="1"/>
</dbReference>
<dbReference type="EMBL" id="CP144747">
    <property type="protein sequence ID" value="WVZ65879.1"/>
    <property type="molecule type" value="Genomic_DNA"/>
</dbReference>
<keyword evidence="4" id="KW-0732">Signal</keyword>
<dbReference type="Pfam" id="PF02171">
    <property type="entry name" value="Piwi"/>
    <property type="match status" value="1"/>
</dbReference>
<proteinExistence type="inferred from homology"/>
<protein>
    <submittedName>
        <fullName evidence="7">Uncharacterized protein</fullName>
    </submittedName>
</protein>
<sequence>MVVDVVAAGAVIVAMAAAAAAATRKAAAGAGVAAATTKAAAGAEEVAATTKGAAEAEEGAVTKKAVEVAVTMKAAAEAVEAVGTRKAAAEGEDVAATRKAVVEGEVAAATMKAVEEAEGRGDYGREREQGGQQTQRPDLRQAGPPIAERYKEAAAALREKFGAMDIHRDAPMFPARPGFGAAGMQCVVRANHFFAGLVDKGLHHYDVTISPETTQKGIYRKVMSELVSKNQQTELGGRLPAYDGRKSLFTAGELPFKTKEFEVTLSGRAERKYKVVIKHATVVRLDQLMMLMSGYSTDIPGQALQVLDIVLHDIVLNELNERSDMGYVAVGRSFFSKGIMEPRNLGFGVEGWKGFYQSVRPTQNGLSVIVDMSATAFVQPLPLVDFVMEILNKDMRTFRTVTSMDYVKLKKALRGVRIEVTHRGDARRKYRIANLINSRPSVLDFESSAGVRKTVTGYFREAYNLELKYDFLPVLQVGSDQRPIYLPMEVCKIVPGQQYRKKLESQQVSKLMDLTCQRPSDRERSICQVVSNNNYNLTKRAIEFGIEVDSSLTAVQARVLPAPTLKYHGTGPESFCCPEDGQWNMIRKKVVEGGRVSNWACINFCHDLHMDGVRKFCSDLAEWSRKTGVAMDNSRLPIYTARPDQVEAELHRCYQDALRKLRGQKIDLLLAVLPEKNGSLYGNVKRICETEIGIMSQCCLGKFVTRANPSYFANVAIKINAKVGGRNTEFAYPQESLPVISSKPTIIFGADVTHPAALDDTASSIASVVANQDWPNVAKYNGVVRAQGHRKELIDGLEDIVKELLRAFEEGSKQKPKQLIFYRDGVSEGQFKQVLEQEIPEIEKAWKALYNEKPQMTFIVVQKRHHTRLFPNNHNDRSCVDKSGNIKAGTVVDKNICHPTEFDFFLCSHAGIKGTSRPTHYHVLRDDNKFTADDLQSLTYNLCYMYSSCTRSVSIAPPAYYAHKLAFRARFYVNQGSDAATSVSASSSAAPAAAAPTPLPEIKGELKRLIWSHYDDRGEGALPGEGGGRYEVCCNGGGNHHEGGAAADYFRDDRGRVDQSHPAEEAAALLWKEFEALGIHIRCAEPVFHPRPGYGEEGKPCVARTNRFLVRLVDLGVHQYDVTILPEPTRKSVYSEVMSKLVSENLYNKLCFRFPAYDGSDSLFTAGTLPLDTMEFDVTLSAGDDERMGRKYKVVIKHAAAISLLQLRMLLAGYPTNIPAQARQVLDIMLREIFQDLLPSEFRKHGESLTEC</sequence>
<dbReference type="InterPro" id="IPR003165">
    <property type="entry name" value="Piwi"/>
</dbReference>
<evidence type="ECO:0000259" key="6">
    <source>
        <dbReference type="PROSITE" id="PS50822"/>
    </source>
</evidence>
<dbReference type="SMART" id="SM01163">
    <property type="entry name" value="DUF1785"/>
    <property type="match status" value="1"/>
</dbReference>
<dbReference type="Proteomes" id="UP001341281">
    <property type="component" value="Chromosome 03"/>
</dbReference>
<name>A0AAQ3T2Z9_PASNO</name>
<dbReference type="SMART" id="SM00950">
    <property type="entry name" value="Piwi"/>
    <property type="match status" value="1"/>
</dbReference>
<dbReference type="Pfam" id="PF16486">
    <property type="entry name" value="ArgoN"/>
    <property type="match status" value="2"/>
</dbReference>
<gene>
    <name evidence="7" type="ORF">U9M48_015173</name>
</gene>
<dbReference type="InterPro" id="IPR014811">
    <property type="entry name" value="ArgoL1"/>
</dbReference>
<dbReference type="GO" id="GO:0003723">
    <property type="term" value="F:RNA binding"/>
    <property type="evidence" value="ECO:0007669"/>
    <property type="project" value="InterPro"/>
</dbReference>
<dbReference type="CDD" id="cd04657">
    <property type="entry name" value="Piwi_ago-like"/>
    <property type="match status" value="1"/>
</dbReference>
<organism evidence="7 8">
    <name type="scientific">Paspalum notatum var. saurae</name>
    <dbReference type="NCBI Taxonomy" id="547442"/>
    <lineage>
        <taxon>Eukaryota</taxon>
        <taxon>Viridiplantae</taxon>
        <taxon>Streptophyta</taxon>
        <taxon>Embryophyta</taxon>
        <taxon>Tracheophyta</taxon>
        <taxon>Spermatophyta</taxon>
        <taxon>Magnoliopsida</taxon>
        <taxon>Liliopsida</taxon>
        <taxon>Poales</taxon>
        <taxon>Poaceae</taxon>
        <taxon>PACMAD clade</taxon>
        <taxon>Panicoideae</taxon>
        <taxon>Andropogonodae</taxon>
        <taxon>Paspaleae</taxon>
        <taxon>Paspalinae</taxon>
        <taxon>Paspalum</taxon>
    </lineage>
</organism>
<dbReference type="InterPro" id="IPR032473">
    <property type="entry name" value="Argonaute_Mid_dom"/>
</dbReference>
<dbReference type="InterPro" id="IPR036085">
    <property type="entry name" value="PAZ_dom_sf"/>
</dbReference>
<dbReference type="InterPro" id="IPR032472">
    <property type="entry name" value="ArgoL2"/>
</dbReference>
<comment type="similarity">
    <text evidence="1">Belongs to the argonaute family. Ago subfamily.</text>
</comment>
<dbReference type="GO" id="GO:0031047">
    <property type="term" value="P:regulatory ncRNA-mediated gene silencing"/>
    <property type="evidence" value="ECO:0007669"/>
    <property type="project" value="UniProtKB-KW"/>
</dbReference>
<dbReference type="SUPFAM" id="SSF53098">
    <property type="entry name" value="Ribonuclease H-like"/>
    <property type="match status" value="1"/>
</dbReference>
<dbReference type="PANTHER" id="PTHR22891">
    <property type="entry name" value="EUKARYOTIC TRANSLATION INITIATION FACTOR 2C"/>
    <property type="match status" value="1"/>
</dbReference>
<feature type="compositionally biased region" description="Basic and acidic residues" evidence="3">
    <location>
        <begin position="115"/>
        <end position="129"/>
    </location>
</feature>
<dbReference type="InterPro" id="IPR012337">
    <property type="entry name" value="RNaseH-like_sf"/>
</dbReference>
<dbReference type="Gene3D" id="2.170.260.10">
    <property type="entry name" value="paz domain"/>
    <property type="match status" value="1"/>
</dbReference>
<keyword evidence="2" id="KW-0943">RNA-mediated gene silencing</keyword>
<dbReference type="EMBL" id="CP144747">
    <property type="protein sequence ID" value="WVZ65880.1"/>
    <property type="molecule type" value="Genomic_DNA"/>
</dbReference>
<dbReference type="SUPFAM" id="SSF101690">
    <property type="entry name" value="PAZ domain"/>
    <property type="match status" value="1"/>
</dbReference>
<evidence type="ECO:0000256" key="4">
    <source>
        <dbReference type="SAM" id="SignalP"/>
    </source>
</evidence>
<evidence type="ECO:0000313" key="7">
    <source>
        <dbReference type="EMBL" id="WVZ65879.1"/>
    </source>
</evidence>
<dbReference type="Pfam" id="PF16487">
    <property type="entry name" value="ArgoMid"/>
    <property type="match status" value="1"/>
</dbReference>
<dbReference type="CDD" id="cd02846">
    <property type="entry name" value="PAZ_argonaute_like"/>
    <property type="match status" value="1"/>
</dbReference>
<dbReference type="FunFam" id="3.40.50.2300:FF:000110">
    <property type="entry name" value="Argonaute 10"/>
    <property type="match status" value="1"/>
</dbReference>
<dbReference type="Pfam" id="PF02170">
    <property type="entry name" value="PAZ"/>
    <property type="match status" value="1"/>
</dbReference>
<dbReference type="InterPro" id="IPR036397">
    <property type="entry name" value="RNaseH_sf"/>
</dbReference>
<dbReference type="InterPro" id="IPR032474">
    <property type="entry name" value="Argonaute_N"/>
</dbReference>
<dbReference type="Pfam" id="PF08699">
    <property type="entry name" value="ArgoL1"/>
    <property type="match status" value="1"/>
</dbReference>
<dbReference type="Gene3D" id="3.40.50.2300">
    <property type="match status" value="1"/>
</dbReference>
<evidence type="ECO:0000313" key="8">
    <source>
        <dbReference type="Proteomes" id="UP001341281"/>
    </source>
</evidence>
<evidence type="ECO:0000256" key="2">
    <source>
        <dbReference type="ARBA" id="ARBA00023158"/>
    </source>
</evidence>
<evidence type="ECO:0000256" key="3">
    <source>
        <dbReference type="SAM" id="MobiDB-lite"/>
    </source>
</evidence>
<accession>A0AAQ3T2Z9</accession>
<dbReference type="Gene3D" id="3.30.420.10">
    <property type="entry name" value="Ribonuclease H-like superfamily/Ribonuclease H"/>
    <property type="match status" value="1"/>
</dbReference>
<feature type="domain" description="PAZ" evidence="5">
    <location>
        <begin position="382"/>
        <end position="495"/>
    </location>
</feature>
<evidence type="ECO:0000259" key="5">
    <source>
        <dbReference type="PROSITE" id="PS50821"/>
    </source>
</evidence>
<reference evidence="7 8" key="1">
    <citation type="submission" date="2024-02" db="EMBL/GenBank/DDBJ databases">
        <title>High-quality chromosome-scale genome assembly of Pensacola bahiagrass (Paspalum notatum Flugge var. saurae).</title>
        <authorList>
            <person name="Vega J.M."/>
            <person name="Podio M."/>
            <person name="Orjuela J."/>
            <person name="Siena L.A."/>
            <person name="Pessino S.C."/>
            <person name="Combes M.C."/>
            <person name="Mariac C."/>
            <person name="Albertini E."/>
            <person name="Pupilli F."/>
            <person name="Ortiz J.P.A."/>
            <person name="Leblanc O."/>
        </authorList>
    </citation>
    <scope>NUCLEOTIDE SEQUENCE [LARGE SCALE GENOMIC DNA]</scope>
    <source>
        <strain evidence="7">R1</strain>
        <tissue evidence="7">Leaf</tissue>
    </source>
</reference>
<keyword evidence="8" id="KW-1185">Reference proteome</keyword>